<evidence type="ECO:0000313" key="4">
    <source>
        <dbReference type="Proteomes" id="UP000093523"/>
    </source>
</evidence>
<dbReference type="InterPro" id="IPR000845">
    <property type="entry name" value="Nucleoside_phosphorylase_d"/>
</dbReference>
<dbReference type="Proteomes" id="UP000093523">
    <property type="component" value="Unassembled WGS sequence"/>
</dbReference>
<evidence type="ECO:0000259" key="2">
    <source>
        <dbReference type="Pfam" id="PF01048"/>
    </source>
</evidence>
<sequence>MKGFRCCFIALTMMFSFSVSAMPQPILLQGAMDIEVEYMVAQLENKKEETIGSWTFWEGTIDGYPVVVSRTEVGIANASASTVLGIEKFSPSMIVNQGTSGGHDPELYRGDIVLAVKSFNMGANRSEFSEASAGIQPEKWKNFTVTMRLREDNKLVEHDAFYSEPTLVDFAFENVSHPGKGKVVKGVIGTADEWNREVARINWLHKTYQTSAEEMESSSAALVAKAYNIPFIGIRILSNTDLHNQDFDPETATVNQKYVIDFVKKWVASQK</sequence>
<keyword evidence="1" id="KW-0732">Signal</keyword>
<dbReference type="Gene3D" id="3.40.50.1580">
    <property type="entry name" value="Nucleoside phosphorylase domain"/>
    <property type="match status" value="1"/>
</dbReference>
<feature type="signal peptide" evidence="1">
    <location>
        <begin position="1"/>
        <end position="21"/>
    </location>
</feature>
<evidence type="ECO:0000313" key="3">
    <source>
        <dbReference type="EMBL" id="OCH17578.1"/>
    </source>
</evidence>
<feature type="chain" id="PRO_5008632191" evidence="1">
    <location>
        <begin position="22"/>
        <end position="271"/>
    </location>
</feature>
<dbReference type="GO" id="GO:0019284">
    <property type="term" value="P:L-methionine salvage from S-adenosylmethionine"/>
    <property type="evidence" value="ECO:0007669"/>
    <property type="project" value="TreeGrafter"/>
</dbReference>
<dbReference type="OrthoDB" id="9792278at2"/>
<proteinExistence type="predicted"/>
<dbReference type="GO" id="GO:0005829">
    <property type="term" value="C:cytosol"/>
    <property type="evidence" value="ECO:0007669"/>
    <property type="project" value="TreeGrafter"/>
</dbReference>
<dbReference type="GO" id="GO:0008782">
    <property type="term" value="F:adenosylhomocysteine nucleosidase activity"/>
    <property type="evidence" value="ECO:0007669"/>
    <property type="project" value="TreeGrafter"/>
</dbReference>
<dbReference type="GO" id="GO:0008930">
    <property type="term" value="F:methylthioadenosine nucleosidase activity"/>
    <property type="evidence" value="ECO:0007669"/>
    <property type="project" value="TreeGrafter"/>
</dbReference>
<dbReference type="CDD" id="cd09008">
    <property type="entry name" value="MTAN"/>
    <property type="match status" value="1"/>
</dbReference>
<dbReference type="Pfam" id="PF01048">
    <property type="entry name" value="PNP_UDP_1"/>
    <property type="match status" value="1"/>
</dbReference>
<dbReference type="AlphaFoldDB" id="A0A1B9NUE1"/>
<comment type="caution">
    <text evidence="3">The sequence shown here is derived from an EMBL/GenBank/DDBJ whole genome shotgun (WGS) entry which is preliminary data.</text>
</comment>
<feature type="domain" description="Nucleoside phosphorylase" evidence="2">
    <location>
        <begin position="26"/>
        <end position="257"/>
    </location>
</feature>
<dbReference type="GO" id="GO:0009116">
    <property type="term" value="P:nucleoside metabolic process"/>
    <property type="evidence" value="ECO:0007669"/>
    <property type="project" value="InterPro"/>
</dbReference>
<dbReference type="STRING" id="688.A6E04_18275"/>
<dbReference type="PANTHER" id="PTHR46832">
    <property type="entry name" value="5'-METHYLTHIOADENOSINE/S-ADENOSYLHOMOCYSTEINE NUCLEOSIDASE"/>
    <property type="match status" value="1"/>
</dbReference>
<reference evidence="3 4" key="1">
    <citation type="submission" date="2016-06" db="EMBL/GenBank/DDBJ databases">
        <authorList>
            <person name="Kjaerup R.B."/>
            <person name="Dalgaard T.S."/>
            <person name="Juul-Madsen H.R."/>
        </authorList>
    </citation>
    <scope>NUCLEOTIDE SEQUENCE [LARGE SCALE GENOMIC DNA]</scope>
    <source>
        <strain evidence="3 4">1S159</strain>
    </source>
</reference>
<protein>
    <submittedName>
        <fullName evidence="3">5'-methylthioadenosine nucleosidase</fullName>
    </submittedName>
</protein>
<evidence type="ECO:0000256" key="1">
    <source>
        <dbReference type="SAM" id="SignalP"/>
    </source>
</evidence>
<accession>A0A1B9NUE1</accession>
<dbReference type="RefSeq" id="WP_017020793.1">
    <property type="nucleotide sequence ID" value="NZ_CAWMPN010000029.1"/>
</dbReference>
<name>A0A1B9NUE1_ALILO</name>
<gene>
    <name evidence="3" type="ORF">A6E04_18275</name>
</gene>
<dbReference type="PANTHER" id="PTHR46832:SF1">
    <property type="entry name" value="5'-METHYLTHIOADENOSINE_S-ADENOSYLHOMOCYSTEINE NUCLEOSIDASE"/>
    <property type="match status" value="1"/>
</dbReference>
<dbReference type="SUPFAM" id="SSF53167">
    <property type="entry name" value="Purine and uridine phosphorylases"/>
    <property type="match status" value="1"/>
</dbReference>
<dbReference type="EMBL" id="MAJU01000029">
    <property type="protein sequence ID" value="OCH17578.1"/>
    <property type="molecule type" value="Genomic_DNA"/>
</dbReference>
<dbReference type="InterPro" id="IPR035994">
    <property type="entry name" value="Nucleoside_phosphorylase_sf"/>
</dbReference>
<organism evidence="3 4">
    <name type="scientific">Aliivibrio logei</name>
    <name type="common">Vibrio logei</name>
    <dbReference type="NCBI Taxonomy" id="688"/>
    <lineage>
        <taxon>Bacteria</taxon>
        <taxon>Pseudomonadati</taxon>
        <taxon>Pseudomonadota</taxon>
        <taxon>Gammaproteobacteria</taxon>
        <taxon>Vibrionales</taxon>
        <taxon>Vibrionaceae</taxon>
        <taxon>Aliivibrio</taxon>
    </lineage>
</organism>